<dbReference type="SUPFAM" id="SSF51556">
    <property type="entry name" value="Metallo-dependent hydrolases"/>
    <property type="match status" value="1"/>
</dbReference>
<sequence>MRIDAHCHVFTFETLLTQAAADNLKARIKGRFLSEAVANDALRLVYAVLAGDDAAGRLLEFASRHGVVGQGFLEFLRRGCLPDISAVTDALFAAIAACPGADAQTLVVPLLLDVVTADSPEAELAKYDRQYAQTVLQAVRRPGRVLPFVAVNPLRPRGALERLERALESGGCVGVKLYPSLGFAANHPLVDRIMDACQRYDAPVTMHCNDGGFHGPGQYDDTLCSPVDWRSVIEAFDVRCNFAHFGDQTPGNPHSPAAPFWRDQIVGMMEDGDLGQRVFADVSYQQGAIGRPEERAAYAAWLRGRMADGLGDNILFGTDSFMVLPDASEADFWRFFEATLGPDGFARIACDNPRRFLGLPDAGQAPKPGSAMERHIAFLRRGKAAGGNLFAEKAPPADWLAGRL</sequence>
<evidence type="ECO:0000313" key="3">
    <source>
        <dbReference type="EMBL" id="EIG51991.1"/>
    </source>
</evidence>
<evidence type="ECO:0000256" key="1">
    <source>
        <dbReference type="ARBA" id="ARBA00023239"/>
    </source>
</evidence>
<protein>
    <submittedName>
        <fullName evidence="3">Putative TIM-barrel fold metal-dependent hydrolase</fullName>
    </submittedName>
</protein>
<dbReference type="Gene3D" id="3.20.20.140">
    <property type="entry name" value="Metal-dependent hydrolases"/>
    <property type="match status" value="1"/>
</dbReference>
<dbReference type="EMBL" id="JH600068">
    <property type="protein sequence ID" value="EIG51991.1"/>
    <property type="molecule type" value="Genomic_DNA"/>
</dbReference>
<gene>
    <name evidence="3" type="ORF">DesU5LDRAFT_0275</name>
</gene>
<keyword evidence="3" id="KW-0378">Hydrolase</keyword>
<accession>I2PWT5</accession>
<reference evidence="3" key="1">
    <citation type="submission" date="2011-11" db="EMBL/GenBank/DDBJ databases">
        <title>Improved High-Quality Draft sequence of Desulfovibrio sp. U5L.</title>
        <authorList>
            <consortium name="US DOE Joint Genome Institute"/>
            <person name="Lucas S."/>
            <person name="Han J."/>
            <person name="Lapidus A."/>
            <person name="Cheng J.-F."/>
            <person name="Goodwin L."/>
            <person name="Pitluck S."/>
            <person name="Peters L."/>
            <person name="Ovchinnikova G."/>
            <person name="Held B."/>
            <person name="Detter J.C."/>
            <person name="Han C."/>
            <person name="Tapia R."/>
            <person name="Land M."/>
            <person name="Hauser L."/>
            <person name="Kyrpides N."/>
            <person name="Ivanova N."/>
            <person name="Pagani I."/>
            <person name="Gabster J."/>
            <person name="Walker C."/>
            <person name="Stolyar S."/>
            <person name="Stahl D."/>
            <person name="Arkin A."/>
            <person name="Dehal P."/>
            <person name="Hazen T."/>
            <person name="Woyke T."/>
        </authorList>
    </citation>
    <scope>NUCLEOTIDE SEQUENCE [LARGE SCALE GENOMIC DNA]</scope>
    <source>
        <strain evidence="3">U5L</strain>
    </source>
</reference>
<keyword evidence="1" id="KW-0456">Lyase</keyword>
<dbReference type="AlphaFoldDB" id="I2PWT5"/>
<dbReference type="GO" id="GO:0016831">
    <property type="term" value="F:carboxy-lyase activity"/>
    <property type="evidence" value="ECO:0007669"/>
    <property type="project" value="InterPro"/>
</dbReference>
<evidence type="ECO:0000259" key="2">
    <source>
        <dbReference type="Pfam" id="PF04909"/>
    </source>
</evidence>
<dbReference type="InterPro" id="IPR032466">
    <property type="entry name" value="Metal_Hydrolase"/>
</dbReference>
<organism evidence="3">
    <name type="scientific">Desulfovibrio sp. U5L</name>
    <dbReference type="NCBI Taxonomy" id="596152"/>
    <lineage>
        <taxon>Bacteria</taxon>
        <taxon>Pseudomonadati</taxon>
        <taxon>Thermodesulfobacteriota</taxon>
        <taxon>Desulfovibrionia</taxon>
        <taxon>Desulfovibrionales</taxon>
        <taxon>Desulfovibrionaceae</taxon>
        <taxon>Desulfovibrio</taxon>
    </lineage>
</organism>
<dbReference type="InterPro" id="IPR006680">
    <property type="entry name" value="Amidohydro-rel"/>
</dbReference>
<dbReference type="STRING" id="596152.DesU5LDRAFT_0275"/>
<dbReference type="OrthoDB" id="5450317at2"/>
<feature type="domain" description="Amidohydrolase-related" evidence="2">
    <location>
        <begin position="111"/>
        <end position="359"/>
    </location>
</feature>
<dbReference type="PANTHER" id="PTHR21240">
    <property type="entry name" value="2-AMINO-3-CARBOXYLMUCONATE-6-SEMIALDEHYDE DECARBOXYLASE"/>
    <property type="match status" value="1"/>
</dbReference>
<proteinExistence type="predicted"/>
<dbReference type="Pfam" id="PF04909">
    <property type="entry name" value="Amidohydro_2"/>
    <property type="match status" value="1"/>
</dbReference>
<dbReference type="InterPro" id="IPR032465">
    <property type="entry name" value="ACMSD"/>
</dbReference>
<name>I2PWT5_9BACT</name>
<dbReference type="HOGENOM" id="CLU_660154_0_0_7"/>
<dbReference type="GO" id="GO:0016787">
    <property type="term" value="F:hydrolase activity"/>
    <property type="evidence" value="ECO:0007669"/>
    <property type="project" value="UniProtKB-KW"/>
</dbReference>
<dbReference type="eggNOG" id="COG2159">
    <property type="taxonomic scope" value="Bacteria"/>
</dbReference>